<dbReference type="RefSeq" id="WP_168002789.1">
    <property type="nucleotide sequence ID" value="NZ_JAATEO010000024.1"/>
</dbReference>
<dbReference type="PANTHER" id="PTHR46623">
    <property type="entry name" value="CARBOXYMETHYLENEBUTENOLIDASE-RELATED"/>
    <property type="match status" value="1"/>
</dbReference>
<keyword evidence="2" id="KW-0378">Hydrolase</keyword>
<dbReference type="GO" id="GO:0016787">
    <property type="term" value="F:hydrolase activity"/>
    <property type="evidence" value="ECO:0007669"/>
    <property type="project" value="UniProtKB-KW"/>
</dbReference>
<sequence length="188" mass="20078">MGHVALFHSVYGLRPAVLAAADRLRAAGHRVVAPDLYGVPPAETVDEGIALLDKIGWEAVVERARAAVRDLPDDVVLLGFSMGAGVAGAMLRERPAAAGLVLLHAASGAPDGVRPGLPVHVHLADPDPWEPPDEFDAWQREMTTAGADLTVHRYPGVGHLYTDPDVPDYDGAAAECTWERVLAFLDRR</sequence>
<keyword evidence="3" id="KW-1185">Reference proteome</keyword>
<dbReference type="InterPro" id="IPR029058">
    <property type="entry name" value="AB_hydrolase_fold"/>
</dbReference>
<dbReference type="PANTHER" id="PTHR46623:SF6">
    <property type="entry name" value="ALPHA_BETA-HYDROLASES SUPERFAMILY PROTEIN"/>
    <property type="match status" value="1"/>
</dbReference>
<dbReference type="Proteomes" id="UP000783871">
    <property type="component" value="Unassembled WGS sequence"/>
</dbReference>
<comment type="caution">
    <text evidence="2">The sequence shown here is derived from an EMBL/GenBank/DDBJ whole genome shotgun (WGS) entry which is preliminary data.</text>
</comment>
<name>A0ABX0ZD73_9ACTN</name>
<evidence type="ECO:0000259" key="1">
    <source>
        <dbReference type="Pfam" id="PF01738"/>
    </source>
</evidence>
<dbReference type="InterPro" id="IPR051049">
    <property type="entry name" value="Dienelactone_hydrolase-like"/>
</dbReference>
<protein>
    <submittedName>
        <fullName evidence="2">Dienelactone hydrolase family protein</fullName>
    </submittedName>
</protein>
<dbReference type="Pfam" id="PF01738">
    <property type="entry name" value="DLH"/>
    <property type="match status" value="1"/>
</dbReference>
<feature type="domain" description="Dienelactone hydrolase" evidence="1">
    <location>
        <begin position="4"/>
        <end position="186"/>
    </location>
</feature>
<accession>A0ABX0ZD73</accession>
<dbReference type="Gene3D" id="3.40.50.1820">
    <property type="entry name" value="alpha/beta hydrolase"/>
    <property type="match status" value="1"/>
</dbReference>
<dbReference type="SUPFAM" id="SSF53474">
    <property type="entry name" value="alpha/beta-Hydrolases"/>
    <property type="match status" value="1"/>
</dbReference>
<organism evidence="2 3">
    <name type="scientific">Micromonospora thermarum</name>
    <dbReference type="NCBI Taxonomy" id="2720024"/>
    <lineage>
        <taxon>Bacteria</taxon>
        <taxon>Bacillati</taxon>
        <taxon>Actinomycetota</taxon>
        <taxon>Actinomycetes</taxon>
        <taxon>Micromonosporales</taxon>
        <taxon>Micromonosporaceae</taxon>
        <taxon>Micromonospora</taxon>
    </lineage>
</organism>
<evidence type="ECO:0000313" key="3">
    <source>
        <dbReference type="Proteomes" id="UP000783871"/>
    </source>
</evidence>
<dbReference type="EMBL" id="JAATEO010000024">
    <property type="protein sequence ID" value="NJP34444.1"/>
    <property type="molecule type" value="Genomic_DNA"/>
</dbReference>
<gene>
    <name evidence="2" type="ORF">HCJ94_21300</name>
</gene>
<reference evidence="2 3" key="1">
    <citation type="submission" date="2020-03" db="EMBL/GenBank/DDBJ databases">
        <title>WGS of actinomycetes isolated from Thailand.</title>
        <authorList>
            <person name="Thawai C."/>
        </authorList>
    </citation>
    <scope>NUCLEOTIDE SEQUENCE [LARGE SCALE GENOMIC DNA]</scope>
    <source>
        <strain evidence="2 3">HSS6-12</strain>
    </source>
</reference>
<evidence type="ECO:0000313" key="2">
    <source>
        <dbReference type="EMBL" id="NJP34444.1"/>
    </source>
</evidence>
<dbReference type="InterPro" id="IPR002925">
    <property type="entry name" value="Dienelactn_hydro"/>
</dbReference>
<proteinExistence type="predicted"/>